<keyword evidence="4" id="KW-1185">Reference proteome</keyword>
<protein>
    <recommendedName>
        <fullName evidence="2">CBU-0592-like domain-containing protein</fullName>
    </recommendedName>
</protein>
<dbReference type="RefSeq" id="WP_311367847.1">
    <property type="nucleotide sequence ID" value="NZ_JAVRHX010000001.1"/>
</dbReference>
<comment type="caution">
    <text evidence="3">The sequence shown here is derived from an EMBL/GenBank/DDBJ whole genome shotgun (WGS) entry which is preliminary data.</text>
</comment>
<feature type="transmembrane region" description="Helical" evidence="1">
    <location>
        <begin position="89"/>
        <end position="109"/>
    </location>
</feature>
<evidence type="ECO:0000256" key="1">
    <source>
        <dbReference type="SAM" id="Phobius"/>
    </source>
</evidence>
<feature type="transmembrane region" description="Helical" evidence="1">
    <location>
        <begin position="6"/>
        <end position="27"/>
    </location>
</feature>
<keyword evidence="1" id="KW-1133">Transmembrane helix</keyword>
<feature type="transmembrane region" description="Helical" evidence="1">
    <location>
        <begin position="59"/>
        <end position="77"/>
    </location>
</feature>
<evidence type="ECO:0000313" key="3">
    <source>
        <dbReference type="EMBL" id="MDT0594372.1"/>
    </source>
</evidence>
<organism evidence="3 4">
    <name type="scientific">Glaciecola petra</name>
    <dbReference type="NCBI Taxonomy" id="3075602"/>
    <lineage>
        <taxon>Bacteria</taxon>
        <taxon>Pseudomonadati</taxon>
        <taxon>Pseudomonadota</taxon>
        <taxon>Gammaproteobacteria</taxon>
        <taxon>Alteromonadales</taxon>
        <taxon>Alteromonadaceae</taxon>
        <taxon>Glaciecola</taxon>
    </lineage>
</organism>
<dbReference type="Proteomes" id="UP001253545">
    <property type="component" value="Unassembled WGS sequence"/>
</dbReference>
<dbReference type="Pfam" id="PF26604">
    <property type="entry name" value="CBU_0592"/>
    <property type="match status" value="2"/>
</dbReference>
<keyword evidence="1" id="KW-0472">Membrane</keyword>
<proteinExistence type="predicted"/>
<feature type="transmembrane region" description="Helical" evidence="1">
    <location>
        <begin position="34"/>
        <end position="53"/>
    </location>
</feature>
<name>A0ABU2ZP24_9ALTE</name>
<evidence type="ECO:0000259" key="2">
    <source>
        <dbReference type="Pfam" id="PF26604"/>
    </source>
</evidence>
<feature type="transmembrane region" description="Helical" evidence="1">
    <location>
        <begin position="140"/>
        <end position="158"/>
    </location>
</feature>
<accession>A0ABU2ZP24</accession>
<sequence>MNLEIIFSILGWSGTVIYLANHTYISVKADWRKWIYFGGNLIAATFLLIQSTYLASWQAVVINAFWMLISMCLLAGISFERIYVNAKYYYVLCAVLFSSLCITGLFIDFVHLAQLFAWSSAFVFCSCYFLFSAKRISSRAYLTFNIYAALVLLPQLYFTSNWPAFGLEVAWAAISTYGVIKSYQNVHLID</sequence>
<dbReference type="NCBIfam" id="NF047864">
    <property type="entry name" value="CBU_0592_membra"/>
    <property type="match status" value="1"/>
</dbReference>
<dbReference type="InterPro" id="IPR058058">
    <property type="entry name" value="CBU_0592-like"/>
</dbReference>
<feature type="transmembrane region" description="Helical" evidence="1">
    <location>
        <begin position="115"/>
        <end position="133"/>
    </location>
</feature>
<feature type="domain" description="CBU-0592-like" evidence="2">
    <location>
        <begin position="114"/>
        <end position="184"/>
    </location>
</feature>
<gene>
    <name evidence="3" type="ORF">RM552_05915</name>
</gene>
<feature type="domain" description="CBU-0592-like" evidence="2">
    <location>
        <begin position="8"/>
        <end position="75"/>
    </location>
</feature>
<dbReference type="EMBL" id="JAVRHX010000001">
    <property type="protein sequence ID" value="MDT0594372.1"/>
    <property type="molecule type" value="Genomic_DNA"/>
</dbReference>
<reference evidence="3 4" key="1">
    <citation type="submission" date="2023-09" db="EMBL/GenBank/DDBJ databases">
        <authorList>
            <person name="Rey-Velasco X."/>
        </authorList>
    </citation>
    <scope>NUCLEOTIDE SEQUENCE [LARGE SCALE GENOMIC DNA]</scope>
    <source>
        <strain evidence="3 4">P117</strain>
    </source>
</reference>
<evidence type="ECO:0000313" key="4">
    <source>
        <dbReference type="Proteomes" id="UP001253545"/>
    </source>
</evidence>
<keyword evidence="1" id="KW-0812">Transmembrane</keyword>